<dbReference type="EMBL" id="JALLBG020000143">
    <property type="protein sequence ID" value="KAL3762013.1"/>
    <property type="molecule type" value="Genomic_DNA"/>
</dbReference>
<comment type="similarity">
    <text evidence="2">Belongs to the importin beta family. Importin beta-1 subfamily.</text>
</comment>
<dbReference type="SUPFAM" id="SSF48371">
    <property type="entry name" value="ARM repeat"/>
    <property type="match status" value="1"/>
</dbReference>
<dbReference type="AlphaFoldDB" id="A0ABD3MDY2"/>
<feature type="domain" description="Importin N-terminal" evidence="7">
    <location>
        <begin position="24"/>
        <end position="104"/>
    </location>
</feature>
<name>A0ABD3MDY2_9STRA</name>
<keyword evidence="5" id="KW-0677">Repeat</keyword>
<protein>
    <recommendedName>
        <fullName evidence="7">Importin N-terminal domain-containing protein</fullName>
    </recommendedName>
</protein>
<dbReference type="PROSITE" id="PS50166">
    <property type="entry name" value="IMPORTIN_B_NT"/>
    <property type="match status" value="1"/>
</dbReference>
<dbReference type="SMART" id="SM00913">
    <property type="entry name" value="IBN_N"/>
    <property type="match status" value="1"/>
</dbReference>
<comment type="caution">
    <text evidence="8">The sequence shown here is derived from an EMBL/GenBank/DDBJ whole genome shotgun (WGS) entry which is preliminary data.</text>
</comment>
<dbReference type="GO" id="GO:0005737">
    <property type="term" value="C:cytoplasm"/>
    <property type="evidence" value="ECO:0007669"/>
    <property type="project" value="UniProtKB-SubCell"/>
</dbReference>
<dbReference type="GO" id="GO:0015031">
    <property type="term" value="P:protein transport"/>
    <property type="evidence" value="ECO:0007669"/>
    <property type="project" value="UniProtKB-KW"/>
</dbReference>
<evidence type="ECO:0000259" key="7">
    <source>
        <dbReference type="PROSITE" id="PS50166"/>
    </source>
</evidence>
<dbReference type="InterPro" id="IPR016024">
    <property type="entry name" value="ARM-type_fold"/>
</dbReference>
<proteinExistence type="inferred from homology"/>
<evidence type="ECO:0000256" key="1">
    <source>
        <dbReference type="ARBA" id="ARBA00004496"/>
    </source>
</evidence>
<evidence type="ECO:0000256" key="4">
    <source>
        <dbReference type="ARBA" id="ARBA00022490"/>
    </source>
</evidence>
<keyword evidence="4" id="KW-0963">Cytoplasm</keyword>
<dbReference type="InterPro" id="IPR058584">
    <property type="entry name" value="IMB1_TNPO1-like_TPR"/>
</dbReference>
<dbReference type="Pfam" id="PF13513">
    <property type="entry name" value="HEAT_EZ"/>
    <property type="match status" value="1"/>
</dbReference>
<evidence type="ECO:0000256" key="3">
    <source>
        <dbReference type="ARBA" id="ARBA00022448"/>
    </source>
</evidence>
<dbReference type="InterPro" id="IPR011989">
    <property type="entry name" value="ARM-like"/>
</dbReference>
<dbReference type="InterPro" id="IPR040122">
    <property type="entry name" value="Importin_beta"/>
</dbReference>
<comment type="subcellular location">
    <subcellularLocation>
        <location evidence="1">Cytoplasm</location>
    </subcellularLocation>
</comment>
<dbReference type="PANTHER" id="PTHR10527">
    <property type="entry name" value="IMPORTIN BETA"/>
    <property type="match status" value="1"/>
</dbReference>
<dbReference type="Proteomes" id="UP001530293">
    <property type="component" value="Unassembled WGS sequence"/>
</dbReference>
<reference evidence="8 9" key="1">
    <citation type="submission" date="2024-10" db="EMBL/GenBank/DDBJ databases">
        <title>Updated reference genomes for cyclostephanoid diatoms.</title>
        <authorList>
            <person name="Roberts W.R."/>
            <person name="Alverson A.J."/>
        </authorList>
    </citation>
    <scope>NUCLEOTIDE SEQUENCE [LARGE SCALE GENOMIC DNA]</scope>
    <source>
        <strain evidence="8 9">AJA232-27</strain>
    </source>
</reference>
<gene>
    <name evidence="8" type="ORF">ACHAWU_002109</name>
</gene>
<evidence type="ECO:0000256" key="5">
    <source>
        <dbReference type="ARBA" id="ARBA00022737"/>
    </source>
</evidence>
<evidence type="ECO:0000256" key="6">
    <source>
        <dbReference type="ARBA" id="ARBA00022927"/>
    </source>
</evidence>
<evidence type="ECO:0000256" key="2">
    <source>
        <dbReference type="ARBA" id="ARBA00010907"/>
    </source>
</evidence>
<keyword evidence="6" id="KW-0653">Protein transport</keyword>
<dbReference type="InterPro" id="IPR001494">
    <property type="entry name" value="Importin-beta_N"/>
</dbReference>
<sequence length="877" mass="95552">MSAPDLTTTLLSCQNPDPTVRTAAEAALASAEQTNLAEFFLALANELATEGKDVTVRQLAGLHFKNLLVAKDDVLQAEKHDKWKAIPAEQRSVIKSTVIGAIRSPVPVARHTAAQACAEIATIELPYQQWPECLTILMENVTSASVDDGIKISSLECLGFTCERIGVTLPMSASPEISPETTDLMLTTIVDGIRADRPNPIRYAAAKALGNSLAFTRKNMETPTERNMIFQTICEATQSEDALVREAAYDCIVQIAYQYYDKLQEYMQTLFQLTFATIRNDVEKVAQQAIEFWSTLAEVEQELIDLANELAETGESPPPESVCVGYVKAALDHLCPLLMETLTKQDEEAEVDDDVWNLSMSGATCLGLVAGTVEDAIVGPIMPFVQQHIQSENWRYREAAIMAFSSILIGPSDEAIGPYVNQSIPILLAALSDSNDLVKDTTAWTIGRICEYHVRCIPGDTFPTLVNGLAVKLLTETPRIASHACYGIHNLAKAFENDDTAATTGTNLLSPYMPQLFQTLLQVVDREDASESNLRIGAFEAISMLIQNAAPDVKNVLLQLLPVIIDRLAKSFHMAALTNEDKEHKEGVQGLLCGLIQVISLKSTKEELFPYCDAILTNFIQVLQTKNATCHEEAFSATSAIVNILEGDFVKYMGALQPFLMAGLRNFEAYTVCIVAVGLLGDICRATEAAIAPYCTEIMSALVDALQNSSLHRSVKPPVLGCFGDIALALGAGYEPYLHVSLMMLSQASLTRAPDDDDDLIDYVNTLREGILEAYTGIVQGLNDGNRIDLILPYVDGIFGFLEMLAQNRINDIDNEVLGKAVGLVGDIASSFGGQIKTQISAPYVMELLKEGHATEDPTIVETCKWAHSLVQQVLAA</sequence>
<dbReference type="Pfam" id="PF25574">
    <property type="entry name" value="TPR_IMB1"/>
    <property type="match status" value="1"/>
</dbReference>
<dbReference type="Gene3D" id="1.25.10.10">
    <property type="entry name" value="Leucine-rich Repeat Variant"/>
    <property type="match status" value="1"/>
</dbReference>
<evidence type="ECO:0000313" key="8">
    <source>
        <dbReference type="EMBL" id="KAL3762013.1"/>
    </source>
</evidence>
<keyword evidence="3" id="KW-0813">Transport</keyword>
<dbReference type="FunFam" id="1.25.10.10:FF:000027">
    <property type="entry name" value="Importin subunit beta-1"/>
    <property type="match status" value="1"/>
</dbReference>
<keyword evidence="9" id="KW-1185">Reference proteome</keyword>
<accession>A0ABD3MDY2</accession>
<organism evidence="8 9">
    <name type="scientific">Discostella pseudostelligera</name>
    <dbReference type="NCBI Taxonomy" id="259834"/>
    <lineage>
        <taxon>Eukaryota</taxon>
        <taxon>Sar</taxon>
        <taxon>Stramenopiles</taxon>
        <taxon>Ochrophyta</taxon>
        <taxon>Bacillariophyta</taxon>
        <taxon>Coscinodiscophyceae</taxon>
        <taxon>Thalassiosirophycidae</taxon>
        <taxon>Stephanodiscales</taxon>
        <taxon>Stephanodiscaceae</taxon>
        <taxon>Discostella</taxon>
    </lineage>
</organism>
<evidence type="ECO:0000313" key="9">
    <source>
        <dbReference type="Proteomes" id="UP001530293"/>
    </source>
</evidence>
<dbReference type="Pfam" id="PF03810">
    <property type="entry name" value="IBN_N"/>
    <property type="match status" value="1"/>
</dbReference>